<dbReference type="AlphaFoldDB" id="A0A267F4K2"/>
<dbReference type="EMBL" id="NIVC01001375">
    <property type="protein sequence ID" value="PAA68698.1"/>
    <property type="molecule type" value="Genomic_DNA"/>
</dbReference>
<comment type="caution">
    <text evidence="3">The sequence shown here is derived from an EMBL/GenBank/DDBJ whole genome shotgun (WGS) entry which is preliminary data.</text>
</comment>
<protein>
    <recommendedName>
        <fullName evidence="2">LCCL domain-containing protein</fullName>
    </recommendedName>
</protein>
<gene>
    <name evidence="3" type="ORF">BOX15_Mlig018192g1</name>
</gene>
<name>A0A267F4K2_9PLAT</name>
<evidence type="ECO:0000313" key="3">
    <source>
        <dbReference type="EMBL" id="PAA68698.1"/>
    </source>
</evidence>
<keyword evidence="1" id="KW-1133">Transmembrane helix</keyword>
<keyword evidence="1" id="KW-0812">Transmembrane</keyword>
<dbReference type="Gene3D" id="2.170.130.20">
    <property type="entry name" value="LCCL-like domain"/>
    <property type="match status" value="3"/>
</dbReference>
<keyword evidence="4" id="KW-1185">Reference proteome</keyword>
<feature type="domain" description="LCCL" evidence="2">
    <location>
        <begin position="295"/>
        <end position="358"/>
    </location>
</feature>
<dbReference type="Pfam" id="PF03815">
    <property type="entry name" value="LCCL"/>
    <property type="match status" value="2"/>
</dbReference>
<dbReference type="SUPFAM" id="SSF69848">
    <property type="entry name" value="LCCL domain"/>
    <property type="match status" value="3"/>
</dbReference>
<dbReference type="InterPro" id="IPR036609">
    <property type="entry name" value="LCCL_sf"/>
</dbReference>
<feature type="domain" description="LCCL" evidence="2">
    <location>
        <begin position="78"/>
        <end position="143"/>
    </location>
</feature>
<evidence type="ECO:0000256" key="1">
    <source>
        <dbReference type="SAM" id="Phobius"/>
    </source>
</evidence>
<evidence type="ECO:0000259" key="2">
    <source>
        <dbReference type="Pfam" id="PF03815"/>
    </source>
</evidence>
<organism evidence="3 4">
    <name type="scientific">Macrostomum lignano</name>
    <dbReference type="NCBI Taxonomy" id="282301"/>
    <lineage>
        <taxon>Eukaryota</taxon>
        <taxon>Metazoa</taxon>
        <taxon>Spiralia</taxon>
        <taxon>Lophotrochozoa</taxon>
        <taxon>Platyhelminthes</taxon>
        <taxon>Rhabditophora</taxon>
        <taxon>Macrostomorpha</taxon>
        <taxon>Macrostomida</taxon>
        <taxon>Macrostomidae</taxon>
        <taxon>Macrostomum</taxon>
    </lineage>
</organism>
<keyword evidence="1" id="KW-0472">Membrane</keyword>
<feature type="non-terminal residue" evidence="3">
    <location>
        <position position="1"/>
    </location>
</feature>
<accession>A0A267F4K2</accession>
<dbReference type="Proteomes" id="UP000215902">
    <property type="component" value="Unassembled WGS sequence"/>
</dbReference>
<reference evidence="3 4" key="1">
    <citation type="submission" date="2017-06" db="EMBL/GenBank/DDBJ databases">
        <title>A platform for efficient transgenesis in Macrostomum lignano, a flatworm model organism for stem cell research.</title>
        <authorList>
            <person name="Berezikov E."/>
        </authorList>
    </citation>
    <scope>NUCLEOTIDE SEQUENCE [LARGE SCALE GENOMIC DNA]</scope>
    <source>
        <strain evidence="3">DV1</strain>
        <tissue evidence="3">Whole organism</tissue>
    </source>
</reference>
<dbReference type="InterPro" id="IPR004043">
    <property type="entry name" value="LCCL"/>
</dbReference>
<proteinExistence type="predicted"/>
<sequence length="371" mass="39148">GFSVTFVAEVLTFIINLSLMLRLYILLLICFSGVALLASAIDPASCTPQDPAPANFSGFDPRVWAGRCVRLYVSLSAQRPDARVCGTETYRSDSDLVSAAIHAGLFSGYSFAASTVVEFGQALTAYKGSRRYGVASSDCGDYAGSLSFRFPAHQFPSPPSGSNEIAFYYGMLATLGVVGNTDGVVIGGASSGRSGDGLGVYAASSDVGAAAVHAGLLAPGESQPLRIWFLPRRRSFYGGFGRGRGSGMTSRSSTQPDWSMSFPEAARTIWGEAPTSLELFGGADGVVLRFRLACCSSRQLPGVRGSGVYHVGSNFAASARHAGLVQPNTERILVVEFLGKTDSFAAGFRNGVMSERFGPGYAYRFLDSELA</sequence>
<evidence type="ECO:0000313" key="4">
    <source>
        <dbReference type="Proteomes" id="UP000215902"/>
    </source>
</evidence>
<feature type="transmembrane region" description="Helical" evidence="1">
    <location>
        <begin position="21"/>
        <end position="41"/>
    </location>
</feature>